<gene>
    <name evidence="1" type="ORF">SAMN02583745_02975</name>
</gene>
<proteinExistence type="predicted"/>
<dbReference type="PANTHER" id="PTHR30298:SF0">
    <property type="entry name" value="PROTEIN YBFL-RELATED"/>
    <property type="match status" value="1"/>
</dbReference>
<evidence type="ECO:0000313" key="2">
    <source>
        <dbReference type="Proteomes" id="UP000242642"/>
    </source>
</evidence>
<sequence length="79" mass="9451">MQYTRGHWRLDVVMKEDSSEVHDRISAKNLSIIRRFALNLLSTAEYKREKKEASIPSKMRRCINDLNFRDKIILTMRLI</sequence>
<organism evidence="1 2">
    <name type="scientific">Thorsellia anophelis DSM 18579</name>
    <dbReference type="NCBI Taxonomy" id="1123402"/>
    <lineage>
        <taxon>Bacteria</taxon>
        <taxon>Pseudomonadati</taxon>
        <taxon>Pseudomonadota</taxon>
        <taxon>Gammaproteobacteria</taxon>
        <taxon>Enterobacterales</taxon>
        <taxon>Thorselliaceae</taxon>
        <taxon>Thorsellia</taxon>
    </lineage>
</organism>
<accession>A0A1I0G2V6</accession>
<dbReference type="Proteomes" id="UP000242642">
    <property type="component" value="Unassembled WGS sequence"/>
</dbReference>
<evidence type="ECO:0000313" key="1">
    <source>
        <dbReference type="EMBL" id="SET65240.1"/>
    </source>
</evidence>
<protein>
    <recommendedName>
        <fullName evidence="3">Transposase</fullName>
    </recommendedName>
</protein>
<name>A0A1I0G2V6_9GAMM</name>
<dbReference type="AlphaFoldDB" id="A0A1I0G2V6"/>
<evidence type="ECO:0008006" key="3">
    <source>
        <dbReference type="Google" id="ProtNLM"/>
    </source>
</evidence>
<keyword evidence="2" id="KW-1185">Reference proteome</keyword>
<reference evidence="2" key="1">
    <citation type="submission" date="2016-10" db="EMBL/GenBank/DDBJ databases">
        <authorList>
            <person name="Varghese N."/>
            <person name="Submissions S."/>
        </authorList>
    </citation>
    <scope>NUCLEOTIDE SEQUENCE [LARGE SCALE GENOMIC DNA]</scope>
    <source>
        <strain evidence="2">DSM 18579</strain>
    </source>
</reference>
<dbReference type="EMBL" id="FOHV01000060">
    <property type="protein sequence ID" value="SET65240.1"/>
    <property type="molecule type" value="Genomic_DNA"/>
</dbReference>
<dbReference type="InterPro" id="IPR051698">
    <property type="entry name" value="Transposase_11-like"/>
</dbReference>
<dbReference type="PANTHER" id="PTHR30298">
    <property type="entry name" value="H REPEAT-ASSOCIATED PREDICTED TRANSPOSASE"/>
    <property type="match status" value="1"/>
</dbReference>